<accession>A0ABP4Z4C2</accession>
<evidence type="ECO:0000259" key="2">
    <source>
        <dbReference type="Pfam" id="PF22640"/>
    </source>
</evidence>
<evidence type="ECO:0000259" key="1">
    <source>
        <dbReference type="Pfam" id="PF00483"/>
    </source>
</evidence>
<dbReference type="InterPro" id="IPR049577">
    <property type="entry name" value="GMPP_N"/>
</dbReference>
<keyword evidence="4" id="KW-1185">Reference proteome</keyword>
<dbReference type="InterPro" id="IPR051161">
    <property type="entry name" value="Mannose-6P_isomerase_type2"/>
</dbReference>
<dbReference type="SUPFAM" id="SSF159283">
    <property type="entry name" value="Guanosine diphospho-D-mannose pyrophosphorylase/mannose-6-phosphate isomerase linker domain"/>
    <property type="match status" value="1"/>
</dbReference>
<proteinExistence type="predicted"/>
<organism evidence="3 4">
    <name type="scientific">Agromyces salentinus</name>
    <dbReference type="NCBI Taxonomy" id="269421"/>
    <lineage>
        <taxon>Bacteria</taxon>
        <taxon>Bacillati</taxon>
        <taxon>Actinomycetota</taxon>
        <taxon>Actinomycetes</taxon>
        <taxon>Micrococcales</taxon>
        <taxon>Microbacteriaceae</taxon>
        <taxon>Agromyces</taxon>
    </lineage>
</organism>
<dbReference type="GO" id="GO:0016779">
    <property type="term" value="F:nucleotidyltransferase activity"/>
    <property type="evidence" value="ECO:0007669"/>
    <property type="project" value="UniProtKB-KW"/>
</dbReference>
<dbReference type="Pfam" id="PF00483">
    <property type="entry name" value="NTP_transferase"/>
    <property type="match status" value="1"/>
</dbReference>
<evidence type="ECO:0000313" key="3">
    <source>
        <dbReference type="EMBL" id="GAA1840382.1"/>
    </source>
</evidence>
<name>A0ABP4Z4C2_9MICO</name>
<sequence>MPGAEVPGVPRPRPAILGLMSAHSVPFDGFYSVIPAGGVGSRLWPLSRADAPKFLHDLTGSGQTLLKDTWDRLAPLSGEQRIMVVTGRAHRAAVESQLPELADVNVVLESEPRDSTAAIGLAAAILELREPGVVIGSFAADHVISGDALFRSAVADAITAAKNGYIATIGITPTEPAVGFGYIECGQQLAIPGAGRVEVVANFVEKPDLETARDYVDGGAHLWNAGMFIAKASTLLEELARTKPELHAGLIELAAAWDDPATRGPAVDRIWPKLEKIAIDYSVAEPAADAGRLVVVRGHFQWDDVGDFASLAKLNSSGRSGELAILGEHARVLADASSGIVISRSKRVISLIGVQDIVVVDTPDALLVTTSEHAQRVKAVVDALRLGGSGDVL</sequence>
<feature type="domain" description="MannoseP isomerase/GMP-like beta-helix" evidence="2">
    <location>
        <begin position="337"/>
        <end position="384"/>
    </location>
</feature>
<dbReference type="Proteomes" id="UP001501746">
    <property type="component" value="Unassembled WGS sequence"/>
</dbReference>
<evidence type="ECO:0000313" key="4">
    <source>
        <dbReference type="Proteomes" id="UP001501746"/>
    </source>
</evidence>
<dbReference type="EMBL" id="BAAANK010000008">
    <property type="protein sequence ID" value="GAA1840382.1"/>
    <property type="molecule type" value="Genomic_DNA"/>
</dbReference>
<dbReference type="InterPro" id="IPR054566">
    <property type="entry name" value="ManC/GMP-like_b-helix"/>
</dbReference>
<feature type="domain" description="Nucleotidyl transferase" evidence="1">
    <location>
        <begin position="33"/>
        <end position="316"/>
    </location>
</feature>
<dbReference type="Gene3D" id="3.90.550.10">
    <property type="entry name" value="Spore Coat Polysaccharide Biosynthesis Protein SpsA, Chain A"/>
    <property type="match status" value="1"/>
</dbReference>
<dbReference type="Pfam" id="PF22640">
    <property type="entry name" value="ManC_GMP_beta-helix"/>
    <property type="match status" value="1"/>
</dbReference>
<dbReference type="PANTHER" id="PTHR46390">
    <property type="entry name" value="MANNOSE-1-PHOSPHATE GUANYLYLTRANSFERASE"/>
    <property type="match status" value="1"/>
</dbReference>
<protein>
    <submittedName>
        <fullName evidence="3">Mannose-1-phosphate guanylyltransferase</fullName>
    </submittedName>
</protein>
<dbReference type="InterPro" id="IPR005835">
    <property type="entry name" value="NTP_transferase_dom"/>
</dbReference>
<reference evidence="4" key="1">
    <citation type="journal article" date="2019" name="Int. J. Syst. Evol. Microbiol.">
        <title>The Global Catalogue of Microorganisms (GCM) 10K type strain sequencing project: providing services to taxonomists for standard genome sequencing and annotation.</title>
        <authorList>
            <consortium name="The Broad Institute Genomics Platform"/>
            <consortium name="The Broad Institute Genome Sequencing Center for Infectious Disease"/>
            <person name="Wu L."/>
            <person name="Ma J."/>
        </authorList>
    </citation>
    <scope>NUCLEOTIDE SEQUENCE [LARGE SCALE GENOMIC DNA]</scope>
    <source>
        <strain evidence="4">JCM 14323</strain>
    </source>
</reference>
<keyword evidence="3" id="KW-0548">Nucleotidyltransferase</keyword>
<dbReference type="InterPro" id="IPR029044">
    <property type="entry name" value="Nucleotide-diphossugar_trans"/>
</dbReference>
<keyword evidence="3" id="KW-0808">Transferase</keyword>
<dbReference type="CDD" id="cd02509">
    <property type="entry name" value="GDP-M1P_Guanylyltransferase"/>
    <property type="match status" value="1"/>
</dbReference>
<gene>
    <name evidence="3" type="ORF">GCM10009750_27990</name>
</gene>
<comment type="caution">
    <text evidence="3">The sequence shown here is derived from an EMBL/GenBank/DDBJ whole genome shotgun (WGS) entry which is preliminary data.</text>
</comment>
<dbReference type="SUPFAM" id="SSF53448">
    <property type="entry name" value="Nucleotide-diphospho-sugar transferases"/>
    <property type="match status" value="1"/>
</dbReference>
<dbReference type="PANTHER" id="PTHR46390:SF1">
    <property type="entry name" value="MANNOSE-1-PHOSPHATE GUANYLYLTRANSFERASE"/>
    <property type="match status" value="1"/>
</dbReference>